<feature type="region of interest" description="Disordered" evidence="3">
    <location>
        <begin position="358"/>
        <end position="418"/>
    </location>
</feature>
<feature type="compositionally biased region" description="Basic residues" evidence="3">
    <location>
        <begin position="76"/>
        <end position="85"/>
    </location>
</feature>
<feature type="region of interest" description="Disordered" evidence="3">
    <location>
        <begin position="466"/>
        <end position="527"/>
    </location>
</feature>
<feature type="compositionally biased region" description="Low complexity" evidence="3">
    <location>
        <begin position="140"/>
        <end position="152"/>
    </location>
</feature>
<accession>A0A5F7ZC02</accession>
<evidence type="ECO:0000313" key="7">
    <source>
        <dbReference type="VGNC" id="VGNC:70300"/>
    </source>
</evidence>
<evidence type="ECO:0000313" key="6">
    <source>
        <dbReference type="Proteomes" id="UP000006718"/>
    </source>
</evidence>
<dbReference type="Pfam" id="PF00439">
    <property type="entry name" value="Bromodomain"/>
    <property type="match status" value="1"/>
</dbReference>
<dbReference type="InterPro" id="IPR036427">
    <property type="entry name" value="Bromodomain-like_sf"/>
</dbReference>
<dbReference type="Proteomes" id="UP000006718">
    <property type="component" value="Chromosome 3"/>
</dbReference>
<dbReference type="PANTHER" id="PTHR45926">
    <property type="entry name" value="OSJNBA0053K19.4 PROTEIN"/>
    <property type="match status" value="1"/>
</dbReference>
<keyword evidence="6" id="KW-1185">Reference proteome</keyword>
<feature type="compositionally biased region" description="Polar residues" evidence="3">
    <location>
        <begin position="163"/>
        <end position="172"/>
    </location>
</feature>
<evidence type="ECO:0000259" key="4">
    <source>
        <dbReference type="PROSITE" id="PS50014"/>
    </source>
</evidence>
<protein>
    <submittedName>
        <fullName evidence="5">Bromodomain and WD repeat domain containing 1</fullName>
    </submittedName>
</protein>
<reference evidence="6" key="1">
    <citation type="journal article" date="2007" name="Science">
        <title>Evolutionary and biomedical insights from the rhesus macaque genome.</title>
        <authorList>
            <person name="Gibbs R.A."/>
            <person name="Rogers J."/>
            <person name="Katze M.G."/>
            <person name="Bumgarner R."/>
            <person name="Weinstock G.M."/>
            <person name="Mardis E.R."/>
            <person name="Remington K.A."/>
            <person name="Strausberg R.L."/>
            <person name="Venter J.C."/>
            <person name="Wilson R.K."/>
            <person name="Batzer M.A."/>
            <person name="Bustamante C.D."/>
            <person name="Eichler E.E."/>
            <person name="Hahn M.W."/>
            <person name="Hardison R.C."/>
            <person name="Makova K.D."/>
            <person name="Miller W."/>
            <person name="Milosavljevic A."/>
            <person name="Palermo R.E."/>
            <person name="Siepel A."/>
            <person name="Sikela J.M."/>
            <person name="Attaway T."/>
            <person name="Bell S."/>
            <person name="Bernard K.E."/>
            <person name="Buhay C.J."/>
            <person name="Chandrabose M.N."/>
            <person name="Dao M."/>
            <person name="Davis C."/>
            <person name="Delehaunty K.D."/>
            <person name="Ding Y."/>
            <person name="Dinh H.H."/>
            <person name="Dugan-Rocha S."/>
            <person name="Fulton L.A."/>
            <person name="Gabisi R.A."/>
            <person name="Garner T.T."/>
            <person name="Godfrey J."/>
            <person name="Hawes A.C."/>
            <person name="Hernandez J."/>
            <person name="Hines S."/>
            <person name="Holder M."/>
            <person name="Hume J."/>
            <person name="Jhangiani S.N."/>
            <person name="Joshi V."/>
            <person name="Khan Z.M."/>
            <person name="Kirkness E.F."/>
            <person name="Cree A."/>
            <person name="Fowler R.G."/>
            <person name="Lee S."/>
            <person name="Lewis L.R."/>
            <person name="Li Z."/>
            <person name="Liu Y.-S."/>
            <person name="Moore S.M."/>
            <person name="Muzny D."/>
            <person name="Nazareth L.V."/>
            <person name="Ngo D.N."/>
            <person name="Okwuonu G.O."/>
            <person name="Pai G."/>
            <person name="Parker D."/>
            <person name="Paul H.A."/>
            <person name="Pfannkoch C."/>
            <person name="Pohl C.S."/>
            <person name="Rogers Y.-H.C."/>
            <person name="Ruiz S.J."/>
            <person name="Sabo A."/>
            <person name="Santibanez J."/>
            <person name="Schneider B.W."/>
            <person name="Smith S.M."/>
            <person name="Sodergren E."/>
            <person name="Svatek A.F."/>
            <person name="Utterback T.R."/>
            <person name="Vattathil S."/>
            <person name="Warren W."/>
            <person name="White C.S."/>
            <person name="Chinwalla A.T."/>
            <person name="Feng Y."/>
            <person name="Halpern A.L."/>
            <person name="Hillier L.W."/>
            <person name="Huang X."/>
            <person name="Minx P."/>
            <person name="Nelson J.O."/>
            <person name="Pepin K.H."/>
            <person name="Qin X."/>
            <person name="Sutton G.G."/>
            <person name="Venter E."/>
            <person name="Walenz B.P."/>
            <person name="Wallis J.W."/>
            <person name="Worley K.C."/>
            <person name="Yang S.-P."/>
            <person name="Jones S.M."/>
            <person name="Marra M.A."/>
            <person name="Rocchi M."/>
            <person name="Schein J.E."/>
            <person name="Baertsch R."/>
            <person name="Clarke L."/>
            <person name="Csuros M."/>
            <person name="Glasscock J."/>
            <person name="Harris R.A."/>
            <person name="Havlak P."/>
            <person name="Jackson A.R."/>
            <person name="Jiang H."/>
            <person name="Liu Y."/>
            <person name="Messina D.N."/>
            <person name="Shen Y."/>
            <person name="Song H.X.-Z."/>
            <person name="Wylie T."/>
            <person name="Zhang L."/>
            <person name="Birney E."/>
            <person name="Han K."/>
            <person name="Konkel M.K."/>
            <person name="Lee J."/>
            <person name="Smit A.F.A."/>
            <person name="Ullmer B."/>
            <person name="Wang H."/>
            <person name="Xing J."/>
            <person name="Burhans R."/>
            <person name="Cheng Z."/>
            <person name="Karro J.E."/>
            <person name="Ma J."/>
            <person name="Raney B."/>
            <person name="She X."/>
            <person name="Cox M.J."/>
            <person name="Demuth J.P."/>
            <person name="Dumas L.J."/>
            <person name="Han S.-G."/>
            <person name="Hopkins J."/>
            <person name="Karimpour-Fard A."/>
            <person name="Kim Y.H."/>
            <person name="Pollack J.R."/>
            <person name="Vinar T."/>
            <person name="Addo-Quaye C."/>
            <person name="Degenhardt J."/>
            <person name="Denby A."/>
            <person name="Hubisz M.J."/>
            <person name="Indap A."/>
            <person name="Kosiol C."/>
            <person name="Lahn B.T."/>
            <person name="Lawson H.A."/>
            <person name="Marklein A."/>
            <person name="Nielsen R."/>
            <person name="Vallender E.J."/>
            <person name="Clark A.G."/>
            <person name="Ferguson B."/>
            <person name="Hernandez R.D."/>
            <person name="Hirani K."/>
            <person name="Kehrer-Sawatzki H."/>
            <person name="Kolb J."/>
            <person name="Patil S."/>
            <person name="Pu L.-L."/>
            <person name="Ren Y."/>
            <person name="Smith D.G."/>
            <person name="Wheeler D.A."/>
            <person name="Schenck I."/>
            <person name="Ball E.V."/>
            <person name="Chen R."/>
            <person name="Cooper D.N."/>
            <person name="Giardine B."/>
            <person name="Hsu F."/>
            <person name="Kent W.J."/>
            <person name="Lesk A."/>
            <person name="Nelson D.L."/>
            <person name="O'brien W.E."/>
            <person name="Pruefer K."/>
            <person name="Stenson P.D."/>
            <person name="Wallace J.C."/>
            <person name="Ke H."/>
            <person name="Liu X.-M."/>
            <person name="Wang P."/>
            <person name="Xiang A.P."/>
            <person name="Yang F."/>
            <person name="Barber G.P."/>
            <person name="Haussler D."/>
            <person name="Karolchik D."/>
            <person name="Kern A.D."/>
            <person name="Kuhn R.M."/>
            <person name="Smith K.E."/>
            <person name="Zwieg A.S."/>
        </authorList>
    </citation>
    <scope>NUCLEOTIDE SEQUENCE [LARGE SCALE GENOMIC DNA]</scope>
    <source>
        <strain evidence="6">17573</strain>
    </source>
</reference>
<feature type="compositionally biased region" description="Low complexity" evidence="3">
    <location>
        <begin position="178"/>
        <end position="191"/>
    </location>
</feature>
<reference evidence="5" key="2">
    <citation type="submission" date="2019-01" db="EMBL/GenBank/DDBJ databases">
        <authorList>
            <person name="Graves T."/>
            <person name="Eichler E.E."/>
            <person name="Wilson R.K."/>
        </authorList>
    </citation>
    <scope>NUCLEOTIDE SEQUENCE [LARGE SCALE GENOMIC DNA]</scope>
    <source>
        <strain evidence="5">17573</strain>
    </source>
</reference>
<feature type="compositionally biased region" description="Basic and acidic residues" evidence="3">
    <location>
        <begin position="466"/>
        <end position="482"/>
    </location>
</feature>
<feature type="compositionally biased region" description="Basic and acidic residues" evidence="3">
    <location>
        <begin position="397"/>
        <end position="412"/>
    </location>
</feature>
<feature type="compositionally biased region" description="Basic and acidic residues" evidence="3">
    <location>
        <begin position="192"/>
        <end position="204"/>
    </location>
</feature>
<feature type="compositionally biased region" description="Polar residues" evidence="3">
    <location>
        <begin position="229"/>
        <end position="238"/>
    </location>
</feature>
<dbReference type="PROSITE" id="PS50014">
    <property type="entry name" value="BROMODOMAIN_2"/>
    <property type="match status" value="1"/>
</dbReference>
<feature type="compositionally biased region" description="Polar residues" evidence="3">
    <location>
        <begin position="483"/>
        <end position="508"/>
    </location>
</feature>
<dbReference type="InterPro" id="IPR001487">
    <property type="entry name" value="Bromodomain"/>
</dbReference>
<feature type="domain" description="Bromo" evidence="4">
    <location>
        <begin position="1"/>
        <end position="43"/>
    </location>
</feature>
<organism evidence="5 6">
    <name type="scientific">Macaca mulatta</name>
    <name type="common">Rhesus macaque</name>
    <dbReference type="NCBI Taxonomy" id="9544"/>
    <lineage>
        <taxon>Eukaryota</taxon>
        <taxon>Metazoa</taxon>
        <taxon>Chordata</taxon>
        <taxon>Craniata</taxon>
        <taxon>Vertebrata</taxon>
        <taxon>Euteleostomi</taxon>
        <taxon>Mammalia</taxon>
        <taxon>Eutheria</taxon>
        <taxon>Euarchontoglires</taxon>
        <taxon>Primates</taxon>
        <taxon>Haplorrhini</taxon>
        <taxon>Catarrhini</taxon>
        <taxon>Cercopithecidae</taxon>
        <taxon>Cercopithecinae</taxon>
        <taxon>Macaca</taxon>
    </lineage>
</organism>
<feature type="region of interest" description="Disordered" evidence="3">
    <location>
        <begin position="138"/>
        <end position="262"/>
    </location>
</feature>
<proteinExistence type="predicted"/>
<dbReference type="GeneTree" id="ENSGT00950000183107"/>
<gene>
    <name evidence="5 7" type="primary">BRWD1</name>
</gene>
<dbReference type="ExpressionAtlas" id="A0A5F7ZC02">
    <property type="expression patterns" value="baseline"/>
</dbReference>
<dbReference type="VEuPathDB" id="HostDB:ENSMMUG00000008504"/>
<reference evidence="5" key="3">
    <citation type="submission" date="2025-08" db="UniProtKB">
        <authorList>
            <consortium name="Ensembl"/>
        </authorList>
    </citation>
    <scope>IDENTIFICATION</scope>
    <source>
        <strain evidence="5">17573</strain>
    </source>
</reference>
<sequence length="612" mass="68334">MDFGTVRETLDAGNYDSPLEFCKDIRLIFSNAKAYTPNKRSKIYSMTLRLSALFEEKMKKISSDFKIGQKFHEKLRRSQRFKQRQNCKGDSQPNKSIRNLKQKRLKSQTKIIPELVGSPTQSTSSRTAYLGTHKTSAGISSAVTSGDSSDSAESSERRRRNRPITNVSTLSESEMEDSLATSLSSSASSSSEESKESSRARESSSRSGLSRSSNLRVTRTRAAQRKTDSTSQDSGQSRKLSRKRVCSSDSDSSLQVAKKSSKARTGLLRITRRCAATAASKIKLMSDVEDVSLENVHTRSKNGRKKPVHLACTTAKKKLSDCEGSVHCEVPSEQYACEGKPPDPDSELSTKVLSQALNGDSDSEDTLNSEQKHRHTNIHKIDAPSKRKSSSVASSGEDSKSHIPGSETDRTFSSESALAQKATAENNFEVELNYGLRRWNGRRLRTYGKAPFSKTKVIHDSQEAAEKEVKRKRSHPELENVKLSETTGNSKCRPDTSSKSSDLGSVTESDIDCTDNTKTKRRKMKGKAKVVRKGKTFPANISKTVRRQRQSKRPRLSVDDNDWEDLDYAKSKRVLRRSKIKTRNQGRRTVRYHDGDDDRSLENVLDFNGCTL</sequence>
<feature type="compositionally biased region" description="Polar residues" evidence="3">
    <location>
        <begin position="86"/>
        <end position="96"/>
    </location>
</feature>
<dbReference type="VGNC" id="VGNC:70300">
    <property type="gene designation" value="BRWD1"/>
</dbReference>
<dbReference type="Bgee" id="ENSMMUG00000008504">
    <property type="expression patterns" value="Expressed in spermatid and 22 other cell types or tissues"/>
</dbReference>
<keyword evidence="1 2" id="KW-0103">Bromodomain</keyword>
<dbReference type="Gene3D" id="1.20.920.10">
    <property type="entry name" value="Bromodomain-like"/>
    <property type="match status" value="1"/>
</dbReference>
<dbReference type="Ensembl" id="ENSMMUT00000109647.1">
    <property type="protein sequence ID" value="ENSMMUP00000062700.1"/>
    <property type="gene ID" value="ENSMMUG00000008504.4"/>
</dbReference>
<evidence type="ECO:0000313" key="5">
    <source>
        <dbReference type="Ensembl" id="ENSMMUP00000062700.1"/>
    </source>
</evidence>
<feature type="region of interest" description="Disordered" evidence="3">
    <location>
        <begin position="76"/>
        <end position="96"/>
    </location>
</feature>
<evidence type="ECO:0000256" key="2">
    <source>
        <dbReference type="PROSITE-ProRule" id="PRU00035"/>
    </source>
</evidence>
<evidence type="ECO:0000256" key="1">
    <source>
        <dbReference type="ARBA" id="ARBA00023117"/>
    </source>
</evidence>
<name>A0A5F7ZC02_MACMU</name>
<evidence type="ECO:0000256" key="3">
    <source>
        <dbReference type="SAM" id="MobiDB-lite"/>
    </source>
</evidence>
<dbReference type="AlphaFoldDB" id="A0A5F7ZC02"/>
<dbReference type="SUPFAM" id="SSF47370">
    <property type="entry name" value="Bromodomain"/>
    <property type="match status" value="1"/>
</dbReference>
<reference evidence="5" key="4">
    <citation type="submission" date="2025-09" db="UniProtKB">
        <authorList>
            <consortium name="Ensembl"/>
        </authorList>
    </citation>
    <scope>IDENTIFICATION</scope>
    <source>
        <strain evidence="5">17573</strain>
    </source>
</reference>